<dbReference type="GO" id="GO:0051536">
    <property type="term" value="F:iron-sulfur cluster binding"/>
    <property type="evidence" value="ECO:0007669"/>
    <property type="project" value="InterPro"/>
</dbReference>
<dbReference type="InterPro" id="IPR002871">
    <property type="entry name" value="NIF_FeS_clus_asmbl_NifU_N"/>
</dbReference>
<comment type="caution">
    <text evidence="2">The sequence shown here is derived from an EMBL/GenBank/DDBJ whole genome shotgun (WGS) entry which is preliminary data.</text>
</comment>
<evidence type="ECO:0000313" key="3">
    <source>
        <dbReference type="Proteomes" id="UP000742786"/>
    </source>
</evidence>
<dbReference type="Pfam" id="PF01592">
    <property type="entry name" value="NifU_N"/>
    <property type="match status" value="1"/>
</dbReference>
<reference evidence="2" key="1">
    <citation type="submission" date="2021-04" db="EMBL/GenBank/DDBJ databases">
        <authorList>
            <person name="Hornung B."/>
        </authorList>
    </citation>
    <scope>NUCLEOTIDE SEQUENCE</scope>
    <source>
        <strain evidence="2">G5G6</strain>
    </source>
</reference>
<dbReference type="Proteomes" id="UP000742786">
    <property type="component" value="Unassembled WGS sequence"/>
</dbReference>
<dbReference type="RefSeq" id="WP_220635573.1">
    <property type="nucleotide sequence ID" value="NZ_CAJQUM010000001.1"/>
</dbReference>
<dbReference type="EMBL" id="CAJQUM010000001">
    <property type="protein sequence ID" value="CAG4883630.1"/>
    <property type="molecule type" value="Genomic_DNA"/>
</dbReference>
<proteinExistence type="predicted"/>
<dbReference type="GO" id="GO:0016226">
    <property type="term" value="P:iron-sulfur cluster assembly"/>
    <property type="evidence" value="ECO:0007669"/>
    <property type="project" value="InterPro"/>
</dbReference>
<evidence type="ECO:0000313" key="2">
    <source>
        <dbReference type="EMBL" id="CAG4883630.1"/>
    </source>
</evidence>
<dbReference type="Gene3D" id="3.90.1010.10">
    <property type="match status" value="1"/>
</dbReference>
<sequence>MNDDLYQQAMKELARAAHGSGRLAHPSASSYLDNPLCGDRITLDLRVENDVVVEVAHETRGCLICRAAASLLAHDAPGKTLDQLARVRADLEALLAGHPAASPQWPDLALFAPIHAHKSRHGCVLLPFRALSLATNGSGQR</sequence>
<dbReference type="CDD" id="cd06664">
    <property type="entry name" value="IscU_like"/>
    <property type="match status" value="1"/>
</dbReference>
<gene>
    <name evidence="2" type="ORF">GTOL_11513</name>
</gene>
<feature type="domain" description="NIF system FeS cluster assembly NifU N-terminal" evidence="1">
    <location>
        <begin position="20"/>
        <end position="100"/>
    </location>
</feature>
<evidence type="ECO:0000259" key="1">
    <source>
        <dbReference type="Pfam" id="PF01592"/>
    </source>
</evidence>
<accession>A0A916N999</accession>
<name>A0A916N999_9PROT</name>
<keyword evidence="3" id="KW-1185">Reference proteome</keyword>
<organism evidence="2 3">
    <name type="scientific">Georgfuchsia toluolica</name>
    <dbReference type="NCBI Taxonomy" id="424218"/>
    <lineage>
        <taxon>Bacteria</taxon>
        <taxon>Pseudomonadati</taxon>
        <taxon>Pseudomonadota</taxon>
        <taxon>Betaproteobacteria</taxon>
        <taxon>Nitrosomonadales</taxon>
        <taxon>Sterolibacteriaceae</taxon>
        <taxon>Georgfuchsia</taxon>
    </lineage>
</organism>
<dbReference type="GO" id="GO:0005506">
    <property type="term" value="F:iron ion binding"/>
    <property type="evidence" value="ECO:0007669"/>
    <property type="project" value="InterPro"/>
</dbReference>
<dbReference type="SUPFAM" id="SSF82649">
    <property type="entry name" value="SufE/NifU"/>
    <property type="match status" value="1"/>
</dbReference>
<protein>
    <submittedName>
        <fullName evidence="2">Iron-sulfur cluster assembly scaffold protein</fullName>
    </submittedName>
</protein>
<dbReference type="AlphaFoldDB" id="A0A916N999"/>